<protein>
    <submittedName>
        <fullName evidence="2">Uncharacterized protein</fullName>
    </submittedName>
</protein>
<dbReference type="Proteomes" id="UP000037904">
    <property type="component" value="Unassembled WGS sequence"/>
</dbReference>
<reference evidence="2 3" key="1">
    <citation type="submission" date="2015-04" db="EMBL/GenBank/DDBJ databases">
        <title>The draft genome sequence of Fusarium langsethiae, a T-2/HT-2 mycotoxin producer.</title>
        <authorList>
            <person name="Lysoe E."/>
            <person name="Divon H.H."/>
            <person name="Terzi V."/>
            <person name="Orru L."/>
            <person name="Lamontanara A."/>
            <person name="Kolseth A.-K."/>
            <person name="Frandsen R.J."/>
            <person name="Nielsen K."/>
            <person name="Thrane U."/>
        </authorList>
    </citation>
    <scope>NUCLEOTIDE SEQUENCE [LARGE SCALE GENOMIC DNA]</scope>
    <source>
        <strain evidence="2 3">Fl201059</strain>
    </source>
</reference>
<evidence type="ECO:0000313" key="3">
    <source>
        <dbReference type="Proteomes" id="UP000037904"/>
    </source>
</evidence>
<accession>A0A0M9EYX0</accession>
<feature type="region of interest" description="Disordered" evidence="1">
    <location>
        <begin position="303"/>
        <end position="352"/>
    </location>
</feature>
<organism evidence="2 3">
    <name type="scientific">Fusarium langsethiae</name>
    <dbReference type="NCBI Taxonomy" id="179993"/>
    <lineage>
        <taxon>Eukaryota</taxon>
        <taxon>Fungi</taxon>
        <taxon>Dikarya</taxon>
        <taxon>Ascomycota</taxon>
        <taxon>Pezizomycotina</taxon>
        <taxon>Sordariomycetes</taxon>
        <taxon>Hypocreomycetidae</taxon>
        <taxon>Hypocreales</taxon>
        <taxon>Nectriaceae</taxon>
        <taxon>Fusarium</taxon>
    </lineage>
</organism>
<keyword evidence="3" id="KW-1185">Reference proteome</keyword>
<proteinExistence type="predicted"/>
<dbReference type="AlphaFoldDB" id="A0A0M9EYX0"/>
<feature type="region of interest" description="Disordered" evidence="1">
    <location>
        <begin position="109"/>
        <end position="129"/>
    </location>
</feature>
<comment type="caution">
    <text evidence="2">The sequence shown here is derived from an EMBL/GenBank/DDBJ whole genome shotgun (WGS) entry which is preliminary data.</text>
</comment>
<evidence type="ECO:0000256" key="1">
    <source>
        <dbReference type="SAM" id="MobiDB-lite"/>
    </source>
</evidence>
<feature type="compositionally biased region" description="Pro residues" evidence="1">
    <location>
        <begin position="111"/>
        <end position="123"/>
    </location>
</feature>
<feature type="compositionally biased region" description="Basic and acidic residues" evidence="1">
    <location>
        <begin position="323"/>
        <end position="336"/>
    </location>
</feature>
<gene>
    <name evidence="2" type="ORF">FLAG1_04354</name>
</gene>
<name>A0A0M9EYX0_FUSLA</name>
<sequence>MPNLLLPSRQREKVACHVYQNSCRPFVFDPNITNTTTTTTTAAAAAEMPARLPFLGHLKPLLAKFLAPSKPGLPGGVMSNDEIDRLERGFPGGAGKPVTDEAWAAAVVDAAPPPPPPSPPTTPPRKRRRGLRGHLIFTFKDHCRIDYTLHTPLSSSQLRLCLEGVSHTSTLDDRSSQRFWIYGSSSGDRLAFAFRFSFTSLLTSIAAILRFYAQALIYISTHNSSGAGSPLLSRPLSHPYLQQQRQRQRQAHLCFHGLFHIFVYNSSGRLGFSCQGRYTFLIALSSKALPTLAELCNMGMARRTTKGRPKKPKAKISRSMPSLKKEADWKRRKDTSEAPAHFAPNGLPGPLPRMIDTTDQPSFADNYGRRGDTGLTNLDICALTLGPSYSRHLSSMTTASSVPDLQQPHLAHFQIYSEHTRSGKVAFYRSQQSSLAQWKRAGLITRRSLDRNQ</sequence>
<evidence type="ECO:0000313" key="2">
    <source>
        <dbReference type="EMBL" id="KPA42729.1"/>
    </source>
</evidence>
<dbReference type="EMBL" id="JXCE01000057">
    <property type="protein sequence ID" value="KPA42729.1"/>
    <property type="molecule type" value="Genomic_DNA"/>
</dbReference>
<feature type="compositionally biased region" description="Basic residues" evidence="1">
    <location>
        <begin position="303"/>
        <end position="316"/>
    </location>
</feature>